<protein>
    <submittedName>
        <fullName evidence="1">Uncharacterized protein</fullName>
    </submittedName>
</protein>
<evidence type="ECO:0000313" key="2">
    <source>
        <dbReference type="Proteomes" id="UP000033881"/>
    </source>
</evidence>
<feature type="non-terminal residue" evidence="1">
    <location>
        <position position="1"/>
    </location>
</feature>
<dbReference type="Proteomes" id="UP000033881">
    <property type="component" value="Unassembled WGS sequence"/>
</dbReference>
<sequence>EGLYSWRSEDVKKDVKDFISSLLKQQIEEVRESLTKLIPKTNMVAIQLDDRMISPPVDDLLLKVWTTAIRSCLKELEGHG</sequence>
<comment type="caution">
    <text evidence="1">The sequence shown here is derived from an EMBL/GenBank/DDBJ whole genome shotgun (WGS) entry which is preliminary data.</text>
</comment>
<proteinExistence type="predicted"/>
<dbReference type="STRING" id="1618574.UT24_C0029G0001"/>
<accession>A0A0G0PLH2</accession>
<evidence type="ECO:0000313" key="1">
    <source>
        <dbReference type="EMBL" id="KKQ98989.1"/>
    </source>
</evidence>
<reference evidence="1 2" key="1">
    <citation type="journal article" date="2015" name="Nature">
        <title>rRNA introns, odd ribosomes, and small enigmatic genomes across a large radiation of phyla.</title>
        <authorList>
            <person name="Brown C.T."/>
            <person name="Hug L.A."/>
            <person name="Thomas B.C."/>
            <person name="Sharon I."/>
            <person name="Castelle C.J."/>
            <person name="Singh A."/>
            <person name="Wilkins M.J."/>
            <person name="Williams K.H."/>
            <person name="Banfield J.F."/>
        </authorList>
    </citation>
    <scope>NUCLEOTIDE SEQUENCE [LARGE SCALE GENOMIC DNA]</scope>
</reference>
<dbReference type="AlphaFoldDB" id="A0A0G0PLH2"/>
<gene>
    <name evidence="1" type="ORF">UT24_C0029G0001</name>
</gene>
<organism evidence="1 2">
    <name type="scientific">Candidatus Woesebacteria bacterium GW2011_GWB1_39_12</name>
    <dbReference type="NCBI Taxonomy" id="1618574"/>
    <lineage>
        <taxon>Bacteria</taxon>
        <taxon>Candidatus Woeseibacteriota</taxon>
    </lineage>
</organism>
<name>A0A0G0PLH2_9BACT</name>
<dbReference type="EMBL" id="LBWB01000029">
    <property type="protein sequence ID" value="KKQ98989.1"/>
    <property type="molecule type" value="Genomic_DNA"/>
</dbReference>